<evidence type="ECO:0000313" key="2">
    <source>
        <dbReference type="EMBL" id="NBR94434.1"/>
    </source>
</evidence>
<sequence>MPVQHLLVGSWQLPVDRPLSINSGSYLAGYARSGTPPTLTATPTAGVGTGTITFTSTTTSVCTVNSTSGLVAFITTGTCTITAAITEAGGFTSATSPAISFSVRATPGVPTSLAATPGNGQVTISWSAPTDTGGGISSYLVTASPGGATCSWSSGPLNCAVTDLSNGTSYSFTVASVNSQGSSAASLAVLATPRTVPGAPSITNVTPLVQDSWKLVYQTTSPTRSGGAIVYSNGYGKGVSDQAAQLSSLGTSFNRIRYRMEVN</sequence>
<evidence type="ECO:0000259" key="1">
    <source>
        <dbReference type="PROSITE" id="PS50853"/>
    </source>
</evidence>
<dbReference type="Gene3D" id="2.60.40.1080">
    <property type="match status" value="1"/>
</dbReference>
<feature type="domain" description="Fibronectin type-III" evidence="1">
    <location>
        <begin position="106"/>
        <end position="198"/>
    </location>
</feature>
<dbReference type="InterPro" id="IPR013783">
    <property type="entry name" value="Ig-like_fold"/>
</dbReference>
<dbReference type="Gene3D" id="2.60.40.10">
    <property type="entry name" value="Immunoglobulins"/>
    <property type="match status" value="1"/>
</dbReference>
<dbReference type="AlphaFoldDB" id="A0A965LLF6"/>
<proteinExistence type="predicted"/>
<dbReference type="EMBL" id="RFXN01000140">
    <property type="protein sequence ID" value="NBR94434.1"/>
    <property type="molecule type" value="Genomic_DNA"/>
</dbReference>
<dbReference type="CDD" id="cd00063">
    <property type="entry name" value="FN3"/>
    <property type="match status" value="1"/>
</dbReference>
<dbReference type="InterPro" id="IPR036116">
    <property type="entry name" value="FN3_sf"/>
</dbReference>
<dbReference type="InterPro" id="IPR003961">
    <property type="entry name" value="FN3_dom"/>
</dbReference>
<comment type="caution">
    <text evidence="2">The sequence shown here is derived from an EMBL/GenBank/DDBJ whole genome shotgun (WGS) entry which is preliminary data.</text>
</comment>
<reference evidence="2" key="1">
    <citation type="submission" date="2018-10" db="EMBL/GenBank/DDBJ databases">
        <title>Iterative Subtractive Binning of Freshwater Chronoseries Metagenomes Recovers Nearly Complete Genomes from over Four Hundred Novel Species.</title>
        <authorList>
            <person name="Rodriguez-R L.M."/>
            <person name="Tsementzi D."/>
            <person name="Luo C."/>
            <person name="Konstantinidis K.T."/>
        </authorList>
    </citation>
    <scope>NUCLEOTIDE SEQUENCE</scope>
    <source>
        <strain evidence="2">WB5_2A_028</strain>
    </source>
</reference>
<dbReference type="SMART" id="SM00060">
    <property type="entry name" value="FN3"/>
    <property type="match status" value="1"/>
</dbReference>
<organism evidence="2 3">
    <name type="scientific">Candidatus Fonsibacter lacus</name>
    <dbReference type="NCBI Taxonomy" id="2576439"/>
    <lineage>
        <taxon>Bacteria</taxon>
        <taxon>Pseudomonadati</taxon>
        <taxon>Pseudomonadota</taxon>
        <taxon>Alphaproteobacteria</taxon>
        <taxon>Candidatus Pelagibacterales</taxon>
        <taxon>Candidatus Pelagibacterales incertae sedis</taxon>
        <taxon>Candidatus Fonsibacter</taxon>
    </lineage>
</organism>
<evidence type="ECO:0000313" key="3">
    <source>
        <dbReference type="Proteomes" id="UP000740727"/>
    </source>
</evidence>
<dbReference type="InterPro" id="IPR008964">
    <property type="entry name" value="Invasin/intimin_cell_adhesion"/>
</dbReference>
<name>A0A965LLF6_9PROT</name>
<dbReference type="PROSITE" id="PS50853">
    <property type="entry name" value="FN3"/>
    <property type="match status" value="1"/>
</dbReference>
<dbReference type="Proteomes" id="UP000740727">
    <property type="component" value="Unassembled WGS sequence"/>
</dbReference>
<dbReference type="SUPFAM" id="SSF49373">
    <property type="entry name" value="Invasin/intimin cell-adhesion fragments"/>
    <property type="match status" value="1"/>
</dbReference>
<gene>
    <name evidence="2" type="ORF">EBT44_06400</name>
</gene>
<protein>
    <submittedName>
        <fullName evidence="2">Fibronectin type III domain-containing protein</fullName>
    </submittedName>
</protein>
<dbReference type="SUPFAM" id="SSF49265">
    <property type="entry name" value="Fibronectin type III"/>
    <property type="match status" value="1"/>
</dbReference>
<accession>A0A965LLF6</accession>
<dbReference type="Pfam" id="PF00041">
    <property type="entry name" value="fn3"/>
    <property type="match status" value="1"/>
</dbReference>